<dbReference type="InterPro" id="IPR023214">
    <property type="entry name" value="HAD_sf"/>
</dbReference>
<dbReference type="SUPFAM" id="SSF81653">
    <property type="entry name" value="Calcium ATPase, transduction domain A"/>
    <property type="match status" value="1"/>
</dbReference>
<dbReference type="Pfam" id="PF00122">
    <property type="entry name" value="E1-E2_ATPase"/>
    <property type="match status" value="1"/>
</dbReference>
<proteinExistence type="inferred from homology"/>
<dbReference type="InterPro" id="IPR036412">
    <property type="entry name" value="HAD-like_sf"/>
</dbReference>
<comment type="similarity">
    <text evidence="2 9">Belongs to the cation transport ATPase (P-type) (TC 3.A.3) family. Type IB subfamily.</text>
</comment>
<dbReference type="InterPro" id="IPR018303">
    <property type="entry name" value="ATPase_P-typ_P_site"/>
</dbReference>
<comment type="subcellular location">
    <subcellularLocation>
        <location evidence="9">Cell membrane</location>
    </subcellularLocation>
    <subcellularLocation>
        <location evidence="1">Membrane</location>
    </subcellularLocation>
</comment>
<keyword evidence="9" id="KW-1003">Cell membrane</keyword>
<reference evidence="11 12" key="1">
    <citation type="submission" date="2011-02" db="EMBL/GenBank/DDBJ databases">
        <authorList>
            <person name="Weinstock G."/>
            <person name="Sodergren E."/>
            <person name="Clifton S."/>
            <person name="Fulton L."/>
            <person name="Fulton B."/>
            <person name="Courtney L."/>
            <person name="Fronick C."/>
            <person name="Harrison M."/>
            <person name="Strong C."/>
            <person name="Farmer C."/>
            <person name="Delahaunty K."/>
            <person name="Markovic C."/>
            <person name="Hall O."/>
            <person name="Minx P."/>
            <person name="Tomlinson C."/>
            <person name="Mitreva M."/>
            <person name="Hou S."/>
            <person name="Chen J."/>
            <person name="Wollam A."/>
            <person name="Pepin K.H."/>
            <person name="Johnson M."/>
            <person name="Bhonagiri V."/>
            <person name="Zhang X."/>
            <person name="Suruliraj S."/>
            <person name="Warren W."/>
            <person name="Chinwalla A."/>
            <person name="Mardis E.R."/>
            <person name="Wilson R.K."/>
        </authorList>
    </citation>
    <scope>NUCLEOTIDE SEQUENCE [LARGE SCALE GENOMIC DNA]</scope>
    <source>
        <strain evidence="11 12">YIT 11859</strain>
    </source>
</reference>
<feature type="domain" description="P-type ATPase A" evidence="10">
    <location>
        <begin position="191"/>
        <end position="287"/>
    </location>
</feature>
<evidence type="ECO:0000256" key="2">
    <source>
        <dbReference type="ARBA" id="ARBA00006024"/>
    </source>
</evidence>
<evidence type="ECO:0000256" key="6">
    <source>
        <dbReference type="ARBA" id="ARBA00023136"/>
    </source>
</evidence>
<dbReference type="GO" id="GO:0046872">
    <property type="term" value="F:metal ion binding"/>
    <property type="evidence" value="ECO:0007669"/>
    <property type="project" value="UniProtKB-KW"/>
</dbReference>
<dbReference type="GO" id="GO:0016463">
    <property type="term" value="F:P-type zinc transporter activity"/>
    <property type="evidence" value="ECO:0007669"/>
    <property type="project" value="UniProtKB-EC"/>
</dbReference>
<dbReference type="RefSeq" id="WP_008864119.1">
    <property type="nucleotide sequence ID" value="NZ_CAXTIX010000042.1"/>
</dbReference>
<dbReference type="AlphaFoldDB" id="F3QJY7"/>
<organism evidence="11 12">
    <name type="scientific">Parasutterella excrementihominis YIT 11859</name>
    <dbReference type="NCBI Taxonomy" id="762966"/>
    <lineage>
        <taxon>Bacteria</taxon>
        <taxon>Pseudomonadati</taxon>
        <taxon>Pseudomonadota</taxon>
        <taxon>Betaproteobacteria</taxon>
        <taxon>Burkholderiales</taxon>
        <taxon>Sutterellaceae</taxon>
        <taxon>Parasutterella</taxon>
    </lineage>
</organism>
<keyword evidence="4" id="KW-1278">Translocase</keyword>
<dbReference type="SFLD" id="SFLDS00003">
    <property type="entry name" value="Haloacid_Dehalogenase"/>
    <property type="match status" value="1"/>
</dbReference>
<dbReference type="eggNOG" id="COG2217">
    <property type="taxonomic scope" value="Bacteria"/>
</dbReference>
<accession>F3QJY7</accession>
<dbReference type="GO" id="GO:0015086">
    <property type="term" value="F:cadmium ion transmembrane transporter activity"/>
    <property type="evidence" value="ECO:0007669"/>
    <property type="project" value="TreeGrafter"/>
</dbReference>
<evidence type="ECO:0000313" key="11">
    <source>
        <dbReference type="EMBL" id="EGG55050.1"/>
    </source>
</evidence>
<keyword evidence="3" id="KW-0812">Transmembrane</keyword>
<evidence type="ECO:0000256" key="4">
    <source>
        <dbReference type="ARBA" id="ARBA00022967"/>
    </source>
</evidence>
<dbReference type="Proteomes" id="UP000005156">
    <property type="component" value="Unassembled WGS sequence"/>
</dbReference>
<dbReference type="NCBIfam" id="TIGR01494">
    <property type="entry name" value="ATPase_P-type"/>
    <property type="match status" value="1"/>
</dbReference>
<keyword evidence="12" id="KW-1185">Reference proteome</keyword>
<evidence type="ECO:0000256" key="1">
    <source>
        <dbReference type="ARBA" id="ARBA00004370"/>
    </source>
</evidence>
<dbReference type="GeneID" id="43348677"/>
<gene>
    <name evidence="11" type="ORF">HMPREF9439_01254</name>
</gene>
<dbReference type="PANTHER" id="PTHR48085:SF5">
    <property type="entry name" value="CADMIUM_ZINC-TRANSPORTING ATPASE HMA4-RELATED"/>
    <property type="match status" value="1"/>
</dbReference>
<name>F3QJY7_9BURK</name>
<dbReference type="GO" id="GO:0016887">
    <property type="term" value="F:ATP hydrolysis activity"/>
    <property type="evidence" value="ECO:0007669"/>
    <property type="project" value="InterPro"/>
</dbReference>
<keyword evidence="9" id="KW-0067">ATP-binding</keyword>
<evidence type="ECO:0000256" key="9">
    <source>
        <dbReference type="RuleBase" id="RU362081"/>
    </source>
</evidence>
<dbReference type="InterPro" id="IPR027256">
    <property type="entry name" value="P-typ_ATPase_IB"/>
</dbReference>
<comment type="catalytic activity">
    <reaction evidence="8">
        <text>Zn(2+)(in) + ATP + H2O = Zn(2+)(out) + ADP + phosphate + H(+)</text>
        <dbReference type="Rhea" id="RHEA:20621"/>
        <dbReference type="ChEBI" id="CHEBI:15377"/>
        <dbReference type="ChEBI" id="CHEBI:15378"/>
        <dbReference type="ChEBI" id="CHEBI:29105"/>
        <dbReference type="ChEBI" id="CHEBI:30616"/>
        <dbReference type="ChEBI" id="CHEBI:43474"/>
        <dbReference type="ChEBI" id="CHEBI:456216"/>
        <dbReference type="EC" id="7.2.2.12"/>
    </reaction>
</comment>
<keyword evidence="6" id="KW-0472">Membrane</keyword>
<dbReference type="OrthoDB" id="8552908at2"/>
<keyword evidence="5" id="KW-1133">Transmembrane helix</keyword>
<dbReference type="NCBIfam" id="TIGR01525">
    <property type="entry name" value="ATPase-IB_hvy"/>
    <property type="match status" value="1"/>
</dbReference>
<dbReference type="InterPro" id="IPR023299">
    <property type="entry name" value="ATPase_P-typ_cyto_dom_N"/>
</dbReference>
<dbReference type="PRINTS" id="PR00119">
    <property type="entry name" value="CATATPASE"/>
</dbReference>
<dbReference type="Gene3D" id="3.40.50.1000">
    <property type="entry name" value="HAD superfamily/HAD-like"/>
    <property type="match status" value="1"/>
</dbReference>
<dbReference type="EMBL" id="AFBP01000032">
    <property type="protein sequence ID" value="EGG55050.1"/>
    <property type="molecule type" value="Genomic_DNA"/>
</dbReference>
<dbReference type="GO" id="GO:0005886">
    <property type="term" value="C:plasma membrane"/>
    <property type="evidence" value="ECO:0007669"/>
    <property type="project" value="UniProtKB-SubCell"/>
</dbReference>
<dbReference type="Gene3D" id="2.70.150.10">
    <property type="entry name" value="Calcium-transporting ATPase, cytoplasmic transduction domain A"/>
    <property type="match status" value="1"/>
</dbReference>
<evidence type="ECO:0000259" key="10">
    <source>
        <dbReference type="Pfam" id="PF00122"/>
    </source>
</evidence>
<dbReference type="HOGENOM" id="CLU_001771_6_3_4"/>
<protein>
    <recommendedName>
        <fullName evidence="7">P-type Zn(2+) transporter</fullName>
        <ecNumber evidence="7">7.2.2.12</ecNumber>
    </recommendedName>
</protein>
<keyword evidence="9" id="KW-0479">Metal-binding</keyword>
<evidence type="ECO:0000313" key="12">
    <source>
        <dbReference type="Proteomes" id="UP000005156"/>
    </source>
</evidence>
<dbReference type="InterPro" id="IPR059000">
    <property type="entry name" value="ATPase_P-type_domA"/>
</dbReference>
<dbReference type="EC" id="7.2.2.12" evidence="7"/>
<keyword evidence="9" id="KW-0547">Nucleotide-binding</keyword>
<evidence type="ECO:0000256" key="3">
    <source>
        <dbReference type="ARBA" id="ARBA00022692"/>
    </source>
</evidence>
<dbReference type="InterPro" id="IPR044492">
    <property type="entry name" value="P_typ_ATPase_HD_dom"/>
</dbReference>
<sequence length="702" mass="75772">MDFRVVSKTRHRARFRSDFKFGFEAAEQLADKIELIPGIEGVEVNARTGSVLIVYKAESAFEKTRSLLGEEIETLNSMPKTIPKGGSLVSEVAFWPAVRLVARNLIPFPLRLGLFINSVKDIFYDGFSSLFKGKLSVEVLDMSSILLALIMRDFKTASTTALLLGLGERLEEWTRRKTMANLTESLAVNVDTVWIEKDGIELEVPFGSLTEKDTVIVRAGSAIPVDGEVIGGEGMVNQVSMTGEPLPVHRYCASTVFAGTTLEEGKLLIRPTGIGSETRLNKIVSFIESSEKAKASIEGQAVRLADRIVPYSFLLAGVVGLATRNLAKVAAVLMVDYSCALKLATPIAFLSAMKEAANHKILIKGGKYLEALAKVDTVVFDKTGTLTVSSPKVAKVVSLDPDWTEDEVLKISACLEEHFPHPVARAVVKAAEQKNLAHEEEHAEVEYIVGHGIASKLRGQHLVIGSRHFVEEDEGVSCAFAQNQIEAIASKGHSVLYLAMGQKLIGLIGIEDPLRDESKYVIARLRQMGIPHIVMITGDGEKTAANVAARLGITEFYSQVLPDGKSAIVSRLEKEGRRVLMIGDGINDTPALSAASVGVSLSDGADLAKEVASVVLLGSDLTHLPLALELGRRTYARIKTNFRTTIGLNTAYLVGGLAGLIMPATGAVLHNATTLGVAWNAQRAKLPGDTSDYAPFLLEFAQ</sequence>
<dbReference type="InterPro" id="IPR008250">
    <property type="entry name" value="ATPase_P-typ_transduc_dom_A_sf"/>
</dbReference>
<dbReference type="PROSITE" id="PS01229">
    <property type="entry name" value="COF_2"/>
    <property type="match status" value="1"/>
</dbReference>
<evidence type="ECO:0000256" key="8">
    <source>
        <dbReference type="ARBA" id="ARBA00047308"/>
    </source>
</evidence>
<dbReference type="Gene3D" id="3.40.1110.10">
    <property type="entry name" value="Calcium-transporting ATPase, cytoplasmic domain N"/>
    <property type="match status" value="1"/>
</dbReference>
<dbReference type="PANTHER" id="PTHR48085">
    <property type="entry name" value="CADMIUM/ZINC-TRANSPORTING ATPASE HMA2-RELATED"/>
    <property type="match status" value="1"/>
</dbReference>
<dbReference type="PROSITE" id="PS00154">
    <property type="entry name" value="ATPASE_E1_E2"/>
    <property type="match status" value="1"/>
</dbReference>
<dbReference type="InterPro" id="IPR001757">
    <property type="entry name" value="P_typ_ATPase"/>
</dbReference>
<dbReference type="SUPFAM" id="SSF56784">
    <property type="entry name" value="HAD-like"/>
    <property type="match status" value="1"/>
</dbReference>
<dbReference type="InterPro" id="IPR051014">
    <property type="entry name" value="Cation_Transport_ATPase_IB"/>
</dbReference>
<comment type="caution">
    <text evidence="11">The sequence shown here is derived from an EMBL/GenBank/DDBJ whole genome shotgun (WGS) entry which is preliminary data.</text>
</comment>
<dbReference type="Pfam" id="PF00702">
    <property type="entry name" value="Hydrolase"/>
    <property type="match status" value="1"/>
</dbReference>
<dbReference type="GO" id="GO:0005524">
    <property type="term" value="F:ATP binding"/>
    <property type="evidence" value="ECO:0007669"/>
    <property type="project" value="UniProtKB-UniRule"/>
</dbReference>
<evidence type="ECO:0000256" key="5">
    <source>
        <dbReference type="ARBA" id="ARBA00022989"/>
    </source>
</evidence>
<dbReference type="SFLD" id="SFLDG00002">
    <property type="entry name" value="C1.7:_P-type_atpase_like"/>
    <property type="match status" value="1"/>
</dbReference>
<evidence type="ECO:0000256" key="7">
    <source>
        <dbReference type="ARBA" id="ARBA00039097"/>
    </source>
</evidence>
<dbReference type="SFLD" id="SFLDF00027">
    <property type="entry name" value="p-type_atpase"/>
    <property type="match status" value="1"/>
</dbReference>